<evidence type="ECO:0000259" key="6">
    <source>
        <dbReference type="PROSITE" id="PS50011"/>
    </source>
</evidence>
<dbReference type="Gene3D" id="3.30.200.20">
    <property type="entry name" value="Phosphorylase Kinase, domain 1"/>
    <property type="match status" value="1"/>
</dbReference>
<dbReference type="InterPro" id="IPR000719">
    <property type="entry name" value="Prot_kinase_dom"/>
</dbReference>
<feature type="region of interest" description="Disordered" evidence="5">
    <location>
        <begin position="328"/>
        <end position="445"/>
    </location>
</feature>
<keyword evidence="8" id="KW-1185">Reference proteome</keyword>
<feature type="compositionally biased region" description="Basic and acidic residues" evidence="5">
    <location>
        <begin position="432"/>
        <end position="445"/>
    </location>
</feature>
<dbReference type="InterPro" id="IPR011009">
    <property type="entry name" value="Kinase-like_dom_sf"/>
</dbReference>
<name>A0A2G5C5U5_AQUCA</name>
<reference evidence="7 8" key="1">
    <citation type="submission" date="2017-09" db="EMBL/GenBank/DDBJ databases">
        <title>WGS assembly of Aquilegia coerulea Goldsmith.</title>
        <authorList>
            <person name="Hodges S."/>
            <person name="Kramer E."/>
            <person name="Nordborg M."/>
            <person name="Tomkins J."/>
            <person name="Borevitz J."/>
            <person name="Derieg N."/>
            <person name="Yan J."/>
            <person name="Mihaltcheva S."/>
            <person name="Hayes R.D."/>
            <person name="Rokhsar D."/>
        </authorList>
    </citation>
    <scope>NUCLEOTIDE SEQUENCE [LARGE SCALE GENOMIC DNA]</scope>
    <source>
        <strain evidence="8">cv. Goldsmith</strain>
    </source>
</reference>
<dbReference type="SUPFAM" id="SSF56112">
    <property type="entry name" value="Protein kinase-like (PK-like)"/>
    <property type="match status" value="1"/>
</dbReference>
<gene>
    <name evidence="7" type="ORF">AQUCO_09100061v1</name>
</gene>
<dbReference type="FunFam" id="1.10.510.10:FF:000336">
    <property type="entry name" value="Cysteine-rich receptor-like protein kinase 2"/>
    <property type="match status" value="1"/>
</dbReference>
<dbReference type="AlphaFoldDB" id="A0A2G5C5U5"/>
<keyword evidence="3" id="KW-0418">Kinase</keyword>
<feature type="domain" description="Protein kinase" evidence="6">
    <location>
        <begin position="53"/>
        <end position="329"/>
    </location>
</feature>
<protein>
    <recommendedName>
        <fullName evidence="6">Protein kinase domain-containing protein</fullName>
    </recommendedName>
</protein>
<keyword evidence="1" id="KW-0808">Transferase</keyword>
<sequence>MTKPRSFLTNLILKPFKSLTTKDNQNEDDLEKIAAQEQKQFLYEALFSATKGFHPDNKLGQGGFGPVFKGKLEDGREVAVKQLSQSSNQGKREFMNEAKLLARVQHRNVVNLLGYCIHGTEKLLVYEYLPHQSLDKFLFNNRKREELDWKKRHGVIVGVARGLLYLHEDSHISIIHRDIKASNILLDERWAPKIADFGMARLFPEDQTVNTRIAGTNGYMAPEYSMHGQLSIKADVYSFGVVMLELISGQKNSTFNLDKDARNLLEWAWKLYKKERSLEMMDVVMAAEEDTEQVAICIKIGLLCVQADPKLRPTMRRVVVMLTKKSSNLEEPTKPGYPGYRYRRVSRPACSSSTAGSGESSQRPAISGSMTDSSGKSSQNFDSTSSSTTTSTNTRFNPYGVHGTSSPLHTIRRTSHSQDKHNTVSSTISDPSAERSSGKRPIQEP</sequence>
<dbReference type="STRING" id="218851.A0A2G5C5U5"/>
<evidence type="ECO:0000313" key="8">
    <source>
        <dbReference type="Proteomes" id="UP000230069"/>
    </source>
</evidence>
<dbReference type="Proteomes" id="UP000230069">
    <property type="component" value="Unassembled WGS sequence"/>
</dbReference>
<evidence type="ECO:0000256" key="3">
    <source>
        <dbReference type="ARBA" id="ARBA00022777"/>
    </source>
</evidence>
<evidence type="ECO:0000256" key="2">
    <source>
        <dbReference type="ARBA" id="ARBA00022741"/>
    </source>
</evidence>
<dbReference type="InParanoid" id="A0A2G5C5U5"/>
<keyword evidence="4" id="KW-0067">ATP-binding</keyword>
<dbReference type="InterPro" id="IPR008271">
    <property type="entry name" value="Ser/Thr_kinase_AS"/>
</dbReference>
<dbReference type="PROSITE" id="PS50011">
    <property type="entry name" value="PROTEIN_KINASE_DOM"/>
    <property type="match status" value="1"/>
</dbReference>
<dbReference type="FunFam" id="3.30.200.20:FF:000327">
    <property type="entry name" value="Cysteine-rich receptor-like protein kinase 10"/>
    <property type="match status" value="1"/>
</dbReference>
<evidence type="ECO:0000256" key="4">
    <source>
        <dbReference type="ARBA" id="ARBA00022840"/>
    </source>
</evidence>
<evidence type="ECO:0000256" key="1">
    <source>
        <dbReference type="ARBA" id="ARBA00022679"/>
    </source>
</evidence>
<evidence type="ECO:0000256" key="5">
    <source>
        <dbReference type="SAM" id="MobiDB-lite"/>
    </source>
</evidence>
<dbReference type="EMBL" id="KZ305108">
    <property type="protein sequence ID" value="PIA26636.1"/>
    <property type="molecule type" value="Genomic_DNA"/>
</dbReference>
<dbReference type="CDD" id="cd14066">
    <property type="entry name" value="STKc_IRAK"/>
    <property type="match status" value="1"/>
</dbReference>
<dbReference type="GO" id="GO:0005524">
    <property type="term" value="F:ATP binding"/>
    <property type="evidence" value="ECO:0007669"/>
    <property type="project" value="UniProtKB-KW"/>
</dbReference>
<dbReference type="PANTHER" id="PTHR47973">
    <property type="entry name" value="CYSTEINE-RICH RECEPTOR-LIKE PROTEIN KINASE 3"/>
    <property type="match status" value="1"/>
</dbReference>
<accession>A0A2G5C5U5</accession>
<keyword evidence="2" id="KW-0547">Nucleotide-binding</keyword>
<proteinExistence type="predicted"/>
<dbReference type="InterPro" id="IPR052059">
    <property type="entry name" value="CR_Ser/Thr_kinase"/>
</dbReference>
<dbReference type="Pfam" id="PF07714">
    <property type="entry name" value="PK_Tyr_Ser-Thr"/>
    <property type="match status" value="1"/>
</dbReference>
<dbReference type="FunCoup" id="A0A2G5C5U5">
    <property type="interactions" value="166"/>
</dbReference>
<dbReference type="InterPro" id="IPR001245">
    <property type="entry name" value="Ser-Thr/Tyr_kinase_cat_dom"/>
</dbReference>
<dbReference type="GO" id="GO:0004672">
    <property type="term" value="F:protein kinase activity"/>
    <property type="evidence" value="ECO:0007669"/>
    <property type="project" value="InterPro"/>
</dbReference>
<evidence type="ECO:0000313" key="7">
    <source>
        <dbReference type="EMBL" id="PIA26636.1"/>
    </source>
</evidence>
<feature type="compositionally biased region" description="Low complexity" evidence="5">
    <location>
        <begin position="351"/>
        <end position="392"/>
    </location>
</feature>
<organism evidence="7 8">
    <name type="scientific">Aquilegia coerulea</name>
    <name type="common">Rocky mountain columbine</name>
    <dbReference type="NCBI Taxonomy" id="218851"/>
    <lineage>
        <taxon>Eukaryota</taxon>
        <taxon>Viridiplantae</taxon>
        <taxon>Streptophyta</taxon>
        <taxon>Embryophyta</taxon>
        <taxon>Tracheophyta</taxon>
        <taxon>Spermatophyta</taxon>
        <taxon>Magnoliopsida</taxon>
        <taxon>Ranunculales</taxon>
        <taxon>Ranunculaceae</taxon>
        <taxon>Thalictroideae</taxon>
        <taxon>Aquilegia</taxon>
    </lineage>
</organism>
<dbReference type="SMART" id="SM00220">
    <property type="entry name" value="S_TKc"/>
    <property type="match status" value="1"/>
</dbReference>
<dbReference type="PROSITE" id="PS00108">
    <property type="entry name" value="PROTEIN_KINASE_ST"/>
    <property type="match status" value="1"/>
</dbReference>
<dbReference type="Gene3D" id="1.10.510.10">
    <property type="entry name" value="Transferase(Phosphotransferase) domain 1"/>
    <property type="match status" value="1"/>
</dbReference>
<dbReference type="OrthoDB" id="4062651at2759"/>